<evidence type="ECO:0000313" key="1">
    <source>
        <dbReference type="EMBL" id="WNR43454.1"/>
    </source>
</evidence>
<sequence>MIDTICNSGLFTSWTDPVSGIQSWVLTKQIAPLQSSFYFTNRSWTEDGRFLWLYVAYPPSGSANYGRMLAVIDFVEGTFQVYPETNFLDASPMIDLHTGEAYWISGLDFWKRGPRPSDGVIKVNSFPSEWSNFRQPYRISTHLTLSADGKWLGVDAQIGHDWYLGAAAVDGSTVEIWQQFDRCYNHAQFSPTDCELQLIAQDWWFDASTGSKGSADNRMWLLRRGEKAFPLREDGSAQQTHEWWSANGEYVWYVDYEKGTERIHIASGKVENIWPNGTCHSHADTTQFYVVGDIGTYDWKNGCRVAFYNRKTNREINLVSDLPYTERTRYHTDPHPQFCLGDRWICSTTTVLGSVTLALTDVNQLIAATS</sequence>
<dbReference type="InterPro" id="IPR015943">
    <property type="entry name" value="WD40/YVTN_repeat-like_dom_sf"/>
</dbReference>
<dbReference type="EMBL" id="CP130319">
    <property type="protein sequence ID" value="WNR43454.1"/>
    <property type="molecule type" value="Genomic_DNA"/>
</dbReference>
<reference evidence="1" key="1">
    <citation type="submission" date="2022-02" db="EMBL/GenBank/DDBJ databases">
        <title>Paenibacillus sp. MBLB1832 Whole Genome Shotgun Sequencing.</title>
        <authorList>
            <person name="Hwang C.Y."/>
            <person name="Cho E.-S."/>
            <person name="Seo M.-J."/>
        </authorList>
    </citation>
    <scope>NUCLEOTIDE SEQUENCE</scope>
    <source>
        <strain evidence="1">MBLB1832</strain>
    </source>
</reference>
<dbReference type="SUPFAM" id="SSF82171">
    <property type="entry name" value="DPP6 N-terminal domain-like"/>
    <property type="match status" value="1"/>
</dbReference>
<name>A0AA96LM07_9BACL</name>
<dbReference type="Gene3D" id="2.130.10.10">
    <property type="entry name" value="YVTN repeat-like/Quinoprotein amine dehydrogenase"/>
    <property type="match status" value="1"/>
</dbReference>
<dbReference type="AlphaFoldDB" id="A0AA96LM07"/>
<accession>A0AA96LM07</accession>
<gene>
    <name evidence="1" type="ORF">MJB10_20430</name>
</gene>
<organism evidence="1 2">
    <name type="scientific">Paenibacillus roseopurpureus</name>
    <dbReference type="NCBI Taxonomy" id="2918901"/>
    <lineage>
        <taxon>Bacteria</taxon>
        <taxon>Bacillati</taxon>
        <taxon>Bacillota</taxon>
        <taxon>Bacilli</taxon>
        <taxon>Bacillales</taxon>
        <taxon>Paenibacillaceae</taxon>
        <taxon>Paenibacillus</taxon>
    </lineage>
</organism>
<keyword evidence="2" id="KW-1185">Reference proteome</keyword>
<dbReference type="RefSeq" id="WP_314797719.1">
    <property type="nucleotide sequence ID" value="NZ_CP130319.1"/>
</dbReference>
<dbReference type="KEGG" id="proo:MJB10_20430"/>
<protein>
    <submittedName>
        <fullName evidence="1">Uncharacterized protein</fullName>
    </submittedName>
</protein>
<dbReference type="Proteomes" id="UP001304650">
    <property type="component" value="Chromosome"/>
</dbReference>
<proteinExistence type="predicted"/>
<evidence type="ECO:0000313" key="2">
    <source>
        <dbReference type="Proteomes" id="UP001304650"/>
    </source>
</evidence>